<dbReference type="Proteomes" id="UP001186118">
    <property type="component" value="Unassembled WGS sequence"/>
</dbReference>
<name>A0AAE4Q7F0_STRCB</name>
<reference evidence="1" key="1">
    <citation type="submission" date="2021-04" db="EMBL/GenBank/DDBJ databases">
        <title>Draft genomes of 20 S. canis strains.</title>
        <authorList>
            <person name="Pagnossin D."/>
            <person name="Weir W."/>
            <person name="Smith A."/>
            <person name="Ure R."/>
            <person name="Oravcova K."/>
        </authorList>
    </citation>
    <scope>NUCLEOTIDE SEQUENCE</scope>
    <source>
        <strain evidence="1">284</strain>
    </source>
</reference>
<keyword evidence="1" id="KW-0808">Transferase</keyword>
<evidence type="ECO:0000313" key="1">
    <source>
        <dbReference type="EMBL" id="MDV5977422.1"/>
    </source>
</evidence>
<sequence length="165" mass="19756">MSQNPYYDQLITSEPLGFIDPFEDLGTFDAYHMRFKESVRELINPHSGKPYSLNWQTKIQEMRKLYIQYQASLRDDHHELSHRMRSEENQAYVDRIVTTYLKLGFRFSEIERQLSVSSKNLRARYKRSDHIKINSLEVYDKRDLSDGYMMAKDYIPENKMSKQGK</sequence>
<comment type="caution">
    <text evidence="1">The sequence shown here is derived from an EMBL/GenBank/DDBJ whole genome shotgun (WGS) entry which is preliminary data.</text>
</comment>
<gene>
    <name evidence="1" type="ORF">KB584_08135</name>
</gene>
<accession>A0AAE4Q7F0</accession>
<dbReference type="AlphaFoldDB" id="A0AAE4Q7F0"/>
<dbReference type="RefSeq" id="WP_159322962.1">
    <property type="nucleotide sequence ID" value="NZ_BLIT01000009.1"/>
</dbReference>
<organism evidence="1 2">
    <name type="scientific">Streptococcus canis</name>
    <dbReference type="NCBI Taxonomy" id="1329"/>
    <lineage>
        <taxon>Bacteria</taxon>
        <taxon>Bacillati</taxon>
        <taxon>Bacillota</taxon>
        <taxon>Bacilli</taxon>
        <taxon>Lactobacillales</taxon>
        <taxon>Streptococcaceae</taxon>
        <taxon>Streptococcus</taxon>
    </lineage>
</organism>
<dbReference type="EMBL" id="JAGQEX010000016">
    <property type="protein sequence ID" value="MDV5977422.1"/>
    <property type="molecule type" value="Genomic_DNA"/>
</dbReference>
<keyword evidence="1" id="KW-0489">Methyltransferase</keyword>
<protein>
    <submittedName>
        <fullName evidence="1">Modification methylase Sau96I</fullName>
    </submittedName>
</protein>
<dbReference type="GO" id="GO:0032259">
    <property type="term" value="P:methylation"/>
    <property type="evidence" value="ECO:0007669"/>
    <property type="project" value="UniProtKB-KW"/>
</dbReference>
<evidence type="ECO:0000313" key="2">
    <source>
        <dbReference type="Proteomes" id="UP001186118"/>
    </source>
</evidence>
<proteinExistence type="predicted"/>
<dbReference type="GO" id="GO:0008168">
    <property type="term" value="F:methyltransferase activity"/>
    <property type="evidence" value="ECO:0007669"/>
    <property type="project" value="UniProtKB-KW"/>
</dbReference>